<reference evidence="3" key="1">
    <citation type="submission" date="2025-08" db="UniProtKB">
        <authorList>
            <consortium name="RefSeq"/>
        </authorList>
    </citation>
    <scope>IDENTIFICATION</scope>
    <source>
        <tissue evidence="3">Muscle</tissue>
    </source>
</reference>
<dbReference type="Pfam" id="PF25340">
    <property type="entry name" value="BCD_RFX"/>
    <property type="match status" value="1"/>
</dbReference>
<dbReference type="GeneID" id="111083412"/>
<dbReference type="InterPro" id="IPR039779">
    <property type="entry name" value="RFX-like"/>
</dbReference>
<feature type="domain" description="RFX1-4/6/8-like BCD" evidence="1">
    <location>
        <begin position="2"/>
        <end position="162"/>
    </location>
</feature>
<organism evidence="2 3">
    <name type="scientific">Limulus polyphemus</name>
    <name type="common">Atlantic horseshoe crab</name>
    <dbReference type="NCBI Taxonomy" id="6850"/>
    <lineage>
        <taxon>Eukaryota</taxon>
        <taxon>Metazoa</taxon>
        <taxon>Ecdysozoa</taxon>
        <taxon>Arthropoda</taxon>
        <taxon>Chelicerata</taxon>
        <taxon>Merostomata</taxon>
        <taxon>Xiphosura</taxon>
        <taxon>Limulidae</taxon>
        <taxon>Limulus</taxon>
    </lineage>
</organism>
<dbReference type="RefSeq" id="XP_022235630.1">
    <property type="nucleotide sequence ID" value="XM_022379922.1"/>
</dbReference>
<gene>
    <name evidence="3" type="primary">LOC111083412</name>
</gene>
<name>A0ABM1RW75_LIMPO</name>
<dbReference type="PANTHER" id="PTHR12619">
    <property type="entry name" value="RFX TRANSCRIPTION FACTOR FAMILY"/>
    <property type="match status" value="1"/>
</dbReference>
<evidence type="ECO:0000313" key="2">
    <source>
        <dbReference type="Proteomes" id="UP000694941"/>
    </source>
</evidence>
<dbReference type="PANTHER" id="PTHR12619:SF33">
    <property type="entry name" value="RFX, ISOFORM H"/>
    <property type="match status" value="1"/>
</dbReference>
<keyword evidence="2" id="KW-1185">Reference proteome</keyword>
<dbReference type="Proteomes" id="UP000694941">
    <property type="component" value="Unplaced"/>
</dbReference>
<evidence type="ECO:0000313" key="3">
    <source>
        <dbReference type="RefSeq" id="XP_022235630.1"/>
    </source>
</evidence>
<accession>A0ABM1RW75</accession>
<dbReference type="InterPro" id="IPR057321">
    <property type="entry name" value="RFX1-4/6/8-like_BCD"/>
</dbReference>
<sequence>MSKVSAVSAFAQTLRRYTSLNHLAQAARAVLQNSSQISQMLADLNRVDFHNVQEQASWVCQCEDEMVQRLEQDFKMTLQQQNSLEQWASWLEAVVNLVLQPFEGKPDFPKAARQFLLKWSFYSSMVIRDLTLRSAASFGSFHLIRLLYDEYMFYLIEHKVAETIGETPIAVMGEFIGLGRKLDMTSKLPALHRNSTDARENGSAEDITTMEILPHSSPLSSSCSTGAYSNGLKDSTSSLTSFQQGLTGQSHIDINDSLSEASELETTFTHSKKAKNI</sequence>
<proteinExistence type="predicted"/>
<evidence type="ECO:0000259" key="1">
    <source>
        <dbReference type="Pfam" id="PF25340"/>
    </source>
</evidence>
<protein>
    <submittedName>
        <fullName evidence="3">DNA-binding protein RFX2-like</fullName>
    </submittedName>
</protein>